<feature type="transmembrane region" description="Helical" evidence="1">
    <location>
        <begin position="62"/>
        <end position="86"/>
    </location>
</feature>
<reference evidence="2" key="1">
    <citation type="journal article" date="2018" name="Genome Biol.">
        <title>SKESA: strategic k-mer extension for scrupulous assemblies.</title>
        <authorList>
            <person name="Souvorov A."/>
            <person name="Agarwala R."/>
            <person name="Lipman D.J."/>
        </authorList>
    </citation>
    <scope>NUCLEOTIDE SEQUENCE</scope>
    <source>
        <strain evidence="2">CAVp300</strain>
    </source>
</reference>
<sequence>MKSARKDEDPEKKIRGPGGKLAIWAFWLFCLHFIWSLAQIVWTANRTAAIPARVLSDAEPGQWILALLSLLTFGTVGLILGGIAWYTRPRGTNA</sequence>
<proteinExistence type="predicted"/>
<comment type="caution">
    <text evidence="2">The sequence shown here is derived from an EMBL/GenBank/DDBJ whole genome shotgun (WGS) entry which is preliminary data.</text>
</comment>
<dbReference type="RefSeq" id="WP_047373242.1">
    <property type="nucleotide sequence ID" value="NZ_CABMNU010000005.1"/>
</dbReference>
<evidence type="ECO:0000313" key="3">
    <source>
        <dbReference type="Proteomes" id="UP000867740"/>
    </source>
</evidence>
<reference evidence="2" key="2">
    <citation type="submission" date="2020-10" db="EMBL/GenBank/DDBJ databases">
        <authorList>
            <consortium name="NCBI Pathogen Detection Project"/>
        </authorList>
    </citation>
    <scope>NUCLEOTIDE SEQUENCE</scope>
    <source>
        <strain evidence="2">CAVp300</strain>
    </source>
</reference>
<name>A0A9P3TBA4_KLUIN</name>
<evidence type="ECO:0000256" key="1">
    <source>
        <dbReference type="SAM" id="Phobius"/>
    </source>
</evidence>
<keyword evidence="1" id="KW-0472">Membrane</keyword>
<dbReference type="AlphaFoldDB" id="A0A9P3TBA4"/>
<dbReference type="Proteomes" id="UP000867740">
    <property type="component" value="Unassembled WGS sequence"/>
</dbReference>
<protein>
    <submittedName>
        <fullName evidence="2">Uncharacterized protein</fullName>
    </submittedName>
</protein>
<dbReference type="EMBL" id="DACSUM010000036">
    <property type="protein sequence ID" value="HAT3583471.1"/>
    <property type="molecule type" value="Genomic_DNA"/>
</dbReference>
<dbReference type="InterPro" id="IPR046385">
    <property type="entry name" value="DrpB"/>
</dbReference>
<feature type="transmembrane region" description="Helical" evidence="1">
    <location>
        <begin position="21"/>
        <end position="42"/>
    </location>
</feature>
<organism evidence="2 3">
    <name type="scientific">Kluyvera intermedia</name>
    <name type="common">Enterobacter intermedius</name>
    <dbReference type="NCBI Taxonomy" id="61648"/>
    <lineage>
        <taxon>Bacteria</taxon>
        <taxon>Pseudomonadati</taxon>
        <taxon>Pseudomonadota</taxon>
        <taxon>Gammaproteobacteria</taxon>
        <taxon>Enterobacterales</taxon>
        <taxon>Enterobacteriaceae</taxon>
        <taxon>Kluyvera</taxon>
    </lineage>
</organism>
<keyword evidence="1" id="KW-1133">Transmembrane helix</keyword>
<accession>A0A9P3TBA4</accession>
<keyword evidence="1" id="KW-0812">Transmembrane</keyword>
<dbReference type="NCBIfam" id="NF038392">
    <property type="entry name" value="div_DrpB_YedR"/>
    <property type="match status" value="1"/>
</dbReference>
<gene>
    <name evidence="2" type="ORF">I8531_003812</name>
</gene>
<dbReference type="GO" id="GO:0051301">
    <property type="term" value="P:cell division"/>
    <property type="evidence" value="ECO:0007669"/>
    <property type="project" value="InterPro"/>
</dbReference>
<evidence type="ECO:0000313" key="2">
    <source>
        <dbReference type="EMBL" id="HAT3583471.1"/>
    </source>
</evidence>